<dbReference type="PIRSF" id="PIRSF000429">
    <property type="entry name" value="Ac-CoA_Ac_transf"/>
    <property type="match status" value="1"/>
</dbReference>
<keyword evidence="5" id="KW-0479">Metal-binding</keyword>
<evidence type="ECO:0000256" key="7">
    <source>
        <dbReference type="ARBA" id="ARBA00022958"/>
    </source>
</evidence>
<evidence type="ECO:0000256" key="2">
    <source>
        <dbReference type="ARBA" id="ARBA00011881"/>
    </source>
</evidence>
<dbReference type="NCBIfam" id="TIGR01930">
    <property type="entry name" value="AcCoA-C-Actrans"/>
    <property type="match status" value="1"/>
</dbReference>
<evidence type="ECO:0000256" key="8">
    <source>
        <dbReference type="ARBA" id="ARBA00023315"/>
    </source>
</evidence>
<comment type="subunit">
    <text evidence="2">Homotetramer.</text>
</comment>
<dbReference type="CDD" id="cd00751">
    <property type="entry name" value="thiolase"/>
    <property type="match status" value="1"/>
</dbReference>
<dbReference type="Proteomes" id="UP001070176">
    <property type="component" value="Unassembled WGS sequence"/>
</dbReference>
<dbReference type="InterPro" id="IPR016039">
    <property type="entry name" value="Thiolase-like"/>
</dbReference>
<evidence type="ECO:0000256" key="9">
    <source>
        <dbReference type="RuleBase" id="RU003557"/>
    </source>
</evidence>
<dbReference type="InterPro" id="IPR002155">
    <property type="entry name" value="Thiolase"/>
</dbReference>
<dbReference type="InterPro" id="IPR020617">
    <property type="entry name" value="Thiolase_C"/>
</dbReference>
<evidence type="ECO:0000256" key="1">
    <source>
        <dbReference type="ARBA" id="ARBA00010982"/>
    </source>
</evidence>
<keyword evidence="6" id="KW-0809">Transit peptide</keyword>
<sequence length="392" mass="41302">MKEVFIVSAVRTPMGSFMGSLSTVPATKLGATAVKGALDKINLDPKNVQEIYMGNVLQAGEGQAPARQVALGAGLSNETPSTTINKVCASGMKAVTMAAQAIKAGDADVIVAGGMENMSMVPHYYNARNATKLGDVKMQDGMVLDGLTDVYNKVHMGVCAEKCATDYNFSREDQDNFAIESYKRSAKAWSEGKFVEEVVPVSIPQRKGEPVIFAEDEEYKAVNFDRMPTLPTVFKKEEGTVTAANASTLNDGASALILVSKEKMEELGLKPLAKIVSYADAAHEPENFTTAPSKALPIALKKAGLEISDIDFFEFNEAFSVVGLANNKILGLDAAKVNVNGGAVALGHPLGSSGSRIIVTLINVLKQNNAKYGAAAICNGGGGASAIVIENM</sequence>
<keyword evidence="7" id="KW-0630">Potassium</keyword>
<keyword evidence="13" id="KW-1185">Reference proteome</keyword>
<dbReference type="SUPFAM" id="SSF53901">
    <property type="entry name" value="Thiolase-like"/>
    <property type="match status" value="2"/>
</dbReference>
<keyword evidence="8 9" id="KW-0012">Acyltransferase</keyword>
<dbReference type="PROSITE" id="PS00099">
    <property type="entry name" value="THIOLASE_3"/>
    <property type="match status" value="1"/>
</dbReference>
<dbReference type="Pfam" id="PF00108">
    <property type="entry name" value="Thiolase_N"/>
    <property type="match status" value="1"/>
</dbReference>
<evidence type="ECO:0000259" key="11">
    <source>
        <dbReference type="Pfam" id="PF02803"/>
    </source>
</evidence>
<proteinExistence type="inferred from homology"/>
<organism evidence="12 13">
    <name type="scientific">Chryseobacterium luquanense</name>
    <dbReference type="NCBI Taxonomy" id="2983766"/>
    <lineage>
        <taxon>Bacteria</taxon>
        <taxon>Pseudomonadati</taxon>
        <taxon>Bacteroidota</taxon>
        <taxon>Flavobacteriia</taxon>
        <taxon>Flavobacteriales</taxon>
        <taxon>Weeksellaceae</taxon>
        <taxon>Chryseobacterium group</taxon>
        <taxon>Chryseobacterium</taxon>
    </lineage>
</organism>
<evidence type="ECO:0000256" key="5">
    <source>
        <dbReference type="ARBA" id="ARBA00022723"/>
    </source>
</evidence>
<dbReference type="InterPro" id="IPR020616">
    <property type="entry name" value="Thiolase_N"/>
</dbReference>
<accession>A0ABT3Y2G3</accession>
<keyword evidence="4 9" id="KW-0808">Transferase</keyword>
<dbReference type="InterPro" id="IPR020610">
    <property type="entry name" value="Thiolase_AS"/>
</dbReference>
<evidence type="ECO:0000313" key="12">
    <source>
        <dbReference type="EMBL" id="MCX8532329.1"/>
    </source>
</evidence>
<dbReference type="EC" id="2.3.1.9" evidence="3"/>
<evidence type="ECO:0000256" key="3">
    <source>
        <dbReference type="ARBA" id="ARBA00012705"/>
    </source>
</evidence>
<evidence type="ECO:0000259" key="10">
    <source>
        <dbReference type="Pfam" id="PF00108"/>
    </source>
</evidence>
<comment type="caution">
    <text evidence="12">The sequence shown here is derived from an EMBL/GenBank/DDBJ whole genome shotgun (WGS) entry which is preliminary data.</text>
</comment>
<dbReference type="InterPro" id="IPR020615">
    <property type="entry name" value="Thiolase_acyl_enz_int_AS"/>
</dbReference>
<evidence type="ECO:0000256" key="6">
    <source>
        <dbReference type="ARBA" id="ARBA00022946"/>
    </source>
</evidence>
<dbReference type="PANTHER" id="PTHR18919:SF156">
    <property type="entry name" value="ACETYL-COA ACETYLTRANSFERASE, MITOCHONDRIAL"/>
    <property type="match status" value="1"/>
</dbReference>
<dbReference type="EMBL" id="JAOVZV010000007">
    <property type="protein sequence ID" value="MCX8532329.1"/>
    <property type="molecule type" value="Genomic_DNA"/>
</dbReference>
<reference evidence="12" key="1">
    <citation type="submission" date="2022-10" db="EMBL/GenBank/DDBJ databases">
        <title>Chryseobacterium sp. nov., a novel bacterial species.</title>
        <authorList>
            <person name="Cao Y."/>
        </authorList>
    </citation>
    <scope>NUCLEOTIDE SEQUENCE</scope>
    <source>
        <strain evidence="12">KC 927</strain>
    </source>
</reference>
<feature type="domain" description="Thiolase N-terminal" evidence="10">
    <location>
        <begin position="4"/>
        <end position="261"/>
    </location>
</feature>
<dbReference type="RefSeq" id="WP_267280906.1">
    <property type="nucleotide sequence ID" value="NZ_JAOVZV010000007.1"/>
</dbReference>
<name>A0ABT3Y2G3_9FLAO</name>
<evidence type="ECO:0000256" key="4">
    <source>
        <dbReference type="ARBA" id="ARBA00022679"/>
    </source>
</evidence>
<gene>
    <name evidence="12" type="ORF">OEA66_08195</name>
</gene>
<dbReference type="GO" id="GO:0003988">
    <property type="term" value="F:acetyl-CoA C-acyltransferase activity"/>
    <property type="evidence" value="ECO:0007669"/>
    <property type="project" value="UniProtKB-EC"/>
</dbReference>
<dbReference type="PANTHER" id="PTHR18919">
    <property type="entry name" value="ACETYL-COA C-ACYLTRANSFERASE"/>
    <property type="match status" value="1"/>
</dbReference>
<evidence type="ECO:0000313" key="13">
    <source>
        <dbReference type="Proteomes" id="UP001070176"/>
    </source>
</evidence>
<dbReference type="Gene3D" id="3.40.47.10">
    <property type="match status" value="1"/>
</dbReference>
<dbReference type="InterPro" id="IPR020613">
    <property type="entry name" value="Thiolase_CS"/>
</dbReference>
<dbReference type="PROSITE" id="PS00098">
    <property type="entry name" value="THIOLASE_1"/>
    <property type="match status" value="1"/>
</dbReference>
<comment type="similarity">
    <text evidence="1 9">Belongs to the thiolase-like superfamily. Thiolase family.</text>
</comment>
<dbReference type="PROSITE" id="PS00737">
    <property type="entry name" value="THIOLASE_2"/>
    <property type="match status" value="1"/>
</dbReference>
<protein>
    <recommendedName>
        <fullName evidence="3">acetyl-CoA C-acetyltransferase</fullName>
        <ecNumber evidence="3">2.3.1.9</ecNumber>
    </recommendedName>
</protein>
<feature type="domain" description="Thiolase C-terminal" evidence="11">
    <location>
        <begin position="269"/>
        <end position="390"/>
    </location>
</feature>
<dbReference type="Pfam" id="PF02803">
    <property type="entry name" value="Thiolase_C"/>
    <property type="match status" value="1"/>
</dbReference>